<dbReference type="Pfam" id="PF16507">
    <property type="entry name" value="HEAT_PSME4_mid"/>
    <property type="match status" value="1"/>
</dbReference>
<feature type="domain" description="Proteasome activator complex subunit 4 C-terminal" evidence="10">
    <location>
        <begin position="1696"/>
        <end position="1782"/>
    </location>
</feature>
<dbReference type="STRING" id="645134.A0A0L0HBE3"/>
<protein>
    <recommendedName>
        <fullName evidence="15">Proteasome activator Blm10 mid region domain-containing protein</fullName>
    </recommendedName>
</protein>
<evidence type="ECO:0000256" key="4">
    <source>
        <dbReference type="ARBA" id="ARBA00022490"/>
    </source>
</evidence>
<gene>
    <name evidence="13" type="ORF">SPPG_06655</name>
</gene>
<dbReference type="Proteomes" id="UP000053201">
    <property type="component" value="Unassembled WGS sequence"/>
</dbReference>
<dbReference type="OrthoDB" id="17907at2759"/>
<reference evidence="13 14" key="1">
    <citation type="submission" date="2009-08" db="EMBL/GenBank/DDBJ databases">
        <title>The Genome Sequence of Spizellomyces punctatus strain DAOM BR117.</title>
        <authorList>
            <consortium name="The Broad Institute Genome Sequencing Platform"/>
            <person name="Russ C."/>
            <person name="Cuomo C."/>
            <person name="Shea T."/>
            <person name="Young S.K."/>
            <person name="Zeng Q."/>
            <person name="Koehrsen M."/>
            <person name="Haas B."/>
            <person name="Borodovsky M."/>
            <person name="Guigo R."/>
            <person name="Alvarado L."/>
            <person name="Berlin A."/>
            <person name="Bochicchio J."/>
            <person name="Borenstein D."/>
            <person name="Chapman S."/>
            <person name="Chen Z."/>
            <person name="Engels R."/>
            <person name="Freedman E."/>
            <person name="Gellesch M."/>
            <person name="Goldberg J."/>
            <person name="Griggs A."/>
            <person name="Gujja S."/>
            <person name="Heiman D."/>
            <person name="Hepburn T."/>
            <person name="Howarth C."/>
            <person name="Jen D."/>
            <person name="Larson L."/>
            <person name="Lewis B."/>
            <person name="Mehta T."/>
            <person name="Park D."/>
            <person name="Pearson M."/>
            <person name="Roberts A."/>
            <person name="Saif S."/>
            <person name="Shenoy N."/>
            <person name="Sisk P."/>
            <person name="Stolte C."/>
            <person name="Sykes S."/>
            <person name="Thomson T."/>
            <person name="Walk T."/>
            <person name="White J."/>
            <person name="Yandava C."/>
            <person name="Burger G."/>
            <person name="Gray M.W."/>
            <person name="Holland P.W.H."/>
            <person name="King N."/>
            <person name="Lang F.B.F."/>
            <person name="Roger A.J."/>
            <person name="Ruiz-Trillo I."/>
            <person name="Lander E."/>
            <person name="Nusbaum C."/>
        </authorList>
    </citation>
    <scope>NUCLEOTIDE SEQUENCE [LARGE SCALE GENOMIC DNA]</scope>
    <source>
        <strain evidence="13 14">DAOM BR117</strain>
    </source>
</reference>
<sequence length="1782" mass="200162">MLTIFLPVDTPPPLMAGLPTDPAPPVFYWVPTIFNLWSLLRPSSGDASLFIDILGRLAEAQIHCPSNVGWTQDQIRQVFSAGLGNLNLPVGSGTNGLSTGNMGSPGVASLGALLMTGSGDIFGQKGGVDPFAAFIVWTMFPENGPEGDGNVPPPPQTKSMQHLAEMIQAIESYFHPSNYGRWSFMLTRLLQMLAYQFMKRLKQESEPDCKTPVAYRITPAMRKEFVVLLRPVAYLSMFGKDPLSVNSTHSALKYLAWIHPESILPGLLDRIYPALETLTENHRTISCLGALYNVVLPLFNRKHYPQGGRHLPALLDLAIPGIDVNDPTKTSVTLLFIRHAIACTPLIDLTKRNRGPGGQTQPADRPVNMIEVDMGADLAETSGMDVDVDEEDEMCRMGTAVFEDWIGRFFERVFVMFENLPQQHGNVKSKGSLESSLILIVQFTGELLFTQMSPDIESIALRKVSNFVSENVIPNATKAIGMFCSVTGAPATRLATFVPLCRDRILTELEHGAGSQPSSAYSSSGHPFGFAAMSDASLHWYQCILYSVLIKSGKDMLQHKDTLLEIARETLARTRARRGYKWAGKLVRFMMLNASTIYPLEARSHGKHAWNDPDFINNSHKYWGMPGDPRNLDIDWHVPDEEELAFVVELVTEFVPLALEKMTTLIREAEAAGHHRDQREFSSEFQRWLSLLRNCLRGMTCLVPPASCEGRIVDAMDVDGDAPAVEAYEEDDARQRKRPLAAAYCFSNPDDPRYSTVQRLRDDIGRFMRDASVFFRTHQEDDTESVKQLLRCIQIYLTDRGTNRNAYENLVRLYKYMKITIAGSKDLARGHLPRYTLITRACTIHVARLHYNASQQTRSEISDAAVEEIVYWCFGRYAVVRKEAQRVLSPVVRCFGGGLKKRVFWEAVKMVESAGKWELMNAFLSQKLEKHVRNGGEGEEDADRMKGALYVLKSSAMLDLSLRNYEFLRGMLLALTRTHVADKPSIQKRWTLISKEILTQFQDIAIGTDVSVNAQSAAKKLVGRESVAADVEKRKKQASNRSHRDREEYKSMISELVDILRTESLPVSYRTMTVTFLELTLREDEPIPVEVTRLALTGVNSEELTIRKISLKLLSKILVIIKRRAKEVGKTPSNEFRKRVKAGPGGVSPADTQEFLRKSVETVQGDDAWTATEFQDSSNVGWYCWPAKYKIVKGASSRTSDTVPYNDLDSPETMQLLLSELASSEFWRAFFRYRSEEATSRINPSEAARGIAPAERFNPHAAMFYQCAFTILEDRPVASVQPILEDLIKESGDKAKQRAVAEAIGGIVRGAKYWDWNKQEKLWQWVGKVIASGLAVANPESYLLWSTSIRFICTGRDPRRVRPLLDIIFSQTFDPASQSFFTESKKLSNIRTLFSIFNWRLTPVIDPLLDTYLSAIHHPYEQVRQNLGASINSMLQIKWYVGARSVEDVVARVIDGSAAVPTKVDDEGQALMERVVGELRKLRAEENAQEDAVDYKNAGMTVMSWLSDAIMTSRVAGLYPYLPYLVPELLQMQVHADQDLQASAKAVAQMYANTPHPQEMVPNTVEMLLKAGTEGTVTGRDSPSESATKRWQVRWRVLPTLQVFYFRHLFLLDGDVVRRVVESVSRLLEDAQVEVRQLASVTLSGLIRCSQREAVLELKTRFEGQLSASSLPRRRRGQEPPTLTSGQQQQQQLLLAKRHAAVLGLSALVQAFPYEVPKWMPDVLVLLARSVGDPAPVGVSVQKLFSDFRRTHQDNWHEDMLAFTEEQRGVLSDLLISPSYYA</sequence>
<dbReference type="SUPFAM" id="SSF48371">
    <property type="entry name" value="ARM repeat"/>
    <property type="match status" value="1"/>
</dbReference>
<dbReference type="GO" id="GO:0016607">
    <property type="term" value="C:nuclear speck"/>
    <property type="evidence" value="ECO:0007669"/>
    <property type="project" value="UniProtKB-SubCell"/>
</dbReference>
<dbReference type="PANTHER" id="PTHR32170:SF3">
    <property type="entry name" value="PROTEASOME ACTIVATOR COMPLEX SUBUNIT 4"/>
    <property type="match status" value="1"/>
</dbReference>
<evidence type="ECO:0000256" key="6">
    <source>
        <dbReference type="ARBA" id="ARBA00022763"/>
    </source>
</evidence>
<comment type="subcellular location">
    <subcellularLocation>
        <location evidence="2">Cytoplasm</location>
    </subcellularLocation>
    <subcellularLocation>
        <location evidence="1">Nucleus speckle</location>
    </subcellularLocation>
</comment>
<dbReference type="EMBL" id="KQ257461">
    <property type="protein sequence ID" value="KNC98256.1"/>
    <property type="molecule type" value="Genomic_DNA"/>
</dbReference>
<dbReference type="Gene3D" id="1.25.10.10">
    <property type="entry name" value="Leucine-rich Repeat Variant"/>
    <property type="match status" value="1"/>
</dbReference>
<dbReference type="InterPro" id="IPR035309">
    <property type="entry name" value="PSME4"/>
</dbReference>
<dbReference type="GO" id="GO:0006281">
    <property type="term" value="P:DNA repair"/>
    <property type="evidence" value="ECO:0007669"/>
    <property type="project" value="UniProtKB-KW"/>
</dbReference>
<evidence type="ECO:0000259" key="10">
    <source>
        <dbReference type="Pfam" id="PF11919"/>
    </source>
</evidence>
<dbReference type="InterPro" id="IPR032430">
    <property type="entry name" value="Blm10_mid"/>
</dbReference>
<evidence type="ECO:0000256" key="1">
    <source>
        <dbReference type="ARBA" id="ARBA00004324"/>
    </source>
</evidence>
<evidence type="ECO:0008006" key="15">
    <source>
        <dbReference type="Google" id="ProtNLM"/>
    </source>
</evidence>
<dbReference type="GO" id="GO:0010499">
    <property type="term" value="P:proteasomal ubiquitin-independent protein catabolic process"/>
    <property type="evidence" value="ECO:0007669"/>
    <property type="project" value="TreeGrafter"/>
</dbReference>
<dbReference type="InterPro" id="IPR016024">
    <property type="entry name" value="ARM-type_fold"/>
</dbReference>
<dbReference type="VEuPathDB" id="FungiDB:SPPG_06655"/>
<name>A0A0L0HBE3_SPIPD</name>
<dbReference type="PANTHER" id="PTHR32170">
    <property type="entry name" value="PROTEASOME ACTIVATOR COMPLEX SUBUNIT 4"/>
    <property type="match status" value="1"/>
</dbReference>
<dbReference type="GO" id="GO:0016504">
    <property type="term" value="F:peptidase activator activity"/>
    <property type="evidence" value="ECO:0007669"/>
    <property type="project" value="InterPro"/>
</dbReference>
<evidence type="ECO:0000259" key="11">
    <source>
        <dbReference type="Pfam" id="PF16507"/>
    </source>
</evidence>
<organism evidence="13 14">
    <name type="scientific">Spizellomyces punctatus (strain DAOM BR117)</name>
    <dbReference type="NCBI Taxonomy" id="645134"/>
    <lineage>
        <taxon>Eukaryota</taxon>
        <taxon>Fungi</taxon>
        <taxon>Fungi incertae sedis</taxon>
        <taxon>Chytridiomycota</taxon>
        <taxon>Chytridiomycota incertae sedis</taxon>
        <taxon>Chytridiomycetes</taxon>
        <taxon>Spizellomycetales</taxon>
        <taxon>Spizellomycetaceae</taxon>
        <taxon>Spizellomyces</taxon>
    </lineage>
</organism>
<dbReference type="Pfam" id="PF23096">
    <property type="entry name" value="HEAT_PSME4"/>
    <property type="match status" value="1"/>
</dbReference>
<evidence type="ECO:0000313" key="14">
    <source>
        <dbReference type="Proteomes" id="UP000053201"/>
    </source>
</evidence>
<keyword evidence="14" id="KW-1185">Reference proteome</keyword>
<dbReference type="InterPro" id="IPR055455">
    <property type="entry name" value="HEAT_PSME4"/>
</dbReference>
<evidence type="ECO:0000256" key="3">
    <source>
        <dbReference type="ARBA" id="ARBA00005739"/>
    </source>
</evidence>
<dbReference type="InParanoid" id="A0A0L0HBE3"/>
<dbReference type="RefSeq" id="XP_016606296.1">
    <property type="nucleotide sequence ID" value="XM_016754856.1"/>
</dbReference>
<evidence type="ECO:0000256" key="9">
    <source>
        <dbReference type="SAM" id="MobiDB-lite"/>
    </source>
</evidence>
<feature type="domain" description="Proteasome activator complex subunit 4-like HEAT repeat-like" evidence="12">
    <location>
        <begin position="1091"/>
        <end position="1390"/>
    </location>
</feature>
<dbReference type="Pfam" id="PF11919">
    <property type="entry name" value="PSME4_C"/>
    <property type="match status" value="1"/>
</dbReference>
<keyword evidence="5" id="KW-0677">Repeat</keyword>
<dbReference type="InterPro" id="IPR021843">
    <property type="entry name" value="PSME4_C"/>
</dbReference>
<dbReference type="GO" id="GO:0070628">
    <property type="term" value="F:proteasome binding"/>
    <property type="evidence" value="ECO:0007669"/>
    <property type="project" value="InterPro"/>
</dbReference>
<dbReference type="eggNOG" id="KOG1851">
    <property type="taxonomic scope" value="Eukaryota"/>
</dbReference>
<dbReference type="GO" id="GO:0005829">
    <property type="term" value="C:cytosol"/>
    <property type="evidence" value="ECO:0007669"/>
    <property type="project" value="TreeGrafter"/>
</dbReference>
<keyword evidence="4" id="KW-0963">Cytoplasm</keyword>
<evidence type="ECO:0000256" key="2">
    <source>
        <dbReference type="ARBA" id="ARBA00004496"/>
    </source>
</evidence>
<feature type="domain" description="Proteasome activator Blm10 middle HEAT repeats region" evidence="11">
    <location>
        <begin position="163"/>
        <end position="702"/>
    </location>
</feature>
<evidence type="ECO:0000256" key="7">
    <source>
        <dbReference type="ARBA" id="ARBA00023204"/>
    </source>
</evidence>
<comment type="similarity">
    <text evidence="3">Belongs to the BLM10 family.</text>
</comment>
<evidence type="ECO:0000313" key="13">
    <source>
        <dbReference type="EMBL" id="KNC98256.1"/>
    </source>
</evidence>
<dbReference type="GeneID" id="27689946"/>
<evidence type="ECO:0000256" key="8">
    <source>
        <dbReference type="ARBA" id="ARBA00023242"/>
    </source>
</evidence>
<keyword evidence="8" id="KW-0539">Nucleus</keyword>
<proteinExistence type="inferred from homology"/>
<accession>A0A0L0HBE3</accession>
<evidence type="ECO:0000259" key="12">
    <source>
        <dbReference type="Pfam" id="PF23096"/>
    </source>
</evidence>
<keyword evidence="6" id="KW-0227">DNA damage</keyword>
<dbReference type="InterPro" id="IPR011989">
    <property type="entry name" value="ARM-like"/>
</dbReference>
<dbReference type="OMA" id="ECTQLVP"/>
<feature type="region of interest" description="Disordered" evidence="9">
    <location>
        <begin position="1668"/>
        <end position="1688"/>
    </location>
</feature>
<keyword evidence="7" id="KW-0234">DNA repair</keyword>
<evidence type="ECO:0000256" key="5">
    <source>
        <dbReference type="ARBA" id="ARBA00022737"/>
    </source>
</evidence>